<dbReference type="PANTHER" id="PTHR11361:SF122">
    <property type="entry name" value="DNA MISMATCH REPAIR PROTEIN MSH3"/>
    <property type="match status" value="1"/>
</dbReference>
<dbReference type="GO" id="GO:0006298">
    <property type="term" value="P:mismatch repair"/>
    <property type="evidence" value="ECO:0007669"/>
    <property type="project" value="InterPro"/>
</dbReference>
<dbReference type="FunFam" id="1.10.1420.10:FF:000004">
    <property type="entry name" value="DNA mismatch repair protein Msh3"/>
    <property type="match status" value="1"/>
</dbReference>
<dbReference type="SMART" id="SM00533">
    <property type="entry name" value="MUTSd"/>
    <property type="match status" value="1"/>
</dbReference>
<evidence type="ECO:0000256" key="10">
    <source>
        <dbReference type="ARBA" id="ARBA00025373"/>
    </source>
</evidence>
<keyword evidence="8" id="KW-0234">DNA repair</keyword>
<dbReference type="AlphaFoldDB" id="A0A2B7ZCA9"/>
<evidence type="ECO:0000256" key="12">
    <source>
        <dbReference type="ARBA" id="ARBA00029792"/>
    </source>
</evidence>
<feature type="domain" description="DNA mismatch repair proteins mutS family" evidence="15">
    <location>
        <begin position="1115"/>
        <end position="1131"/>
    </location>
</feature>
<keyword evidence="4" id="KW-0547">Nucleotide-binding</keyword>
<dbReference type="InterPro" id="IPR036678">
    <property type="entry name" value="MutS_con_dom_sf"/>
</dbReference>
<organism evidence="16 17">
    <name type="scientific">[Emmonsia] crescens</name>
    <dbReference type="NCBI Taxonomy" id="73230"/>
    <lineage>
        <taxon>Eukaryota</taxon>
        <taxon>Fungi</taxon>
        <taxon>Dikarya</taxon>
        <taxon>Ascomycota</taxon>
        <taxon>Pezizomycotina</taxon>
        <taxon>Eurotiomycetes</taxon>
        <taxon>Eurotiomycetidae</taxon>
        <taxon>Onygenales</taxon>
        <taxon>Ajellomycetaceae</taxon>
        <taxon>Emergomyces</taxon>
    </lineage>
</organism>
<evidence type="ECO:0000256" key="7">
    <source>
        <dbReference type="ARBA" id="ARBA00023125"/>
    </source>
</evidence>
<evidence type="ECO:0000256" key="11">
    <source>
        <dbReference type="ARBA" id="ARBA00025902"/>
    </source>
</evidence>
<dbReference type="GO" id="GO:0005524">
    <property type="term" value="F:ATP binding"/>
    <property type="evidence" value="ECO:0007669"/>
    <property type="project" value="UniProtKB-UniRule"/>
</dbReference>
<protein>
    <recommendedName>
        <fullName evidence="3 13">DNA mismatch repair protein MSH3</fullName>
    </recommendedName>
    <alternativeName>
        <fullName evidence="3 13">DNA mismatch repair protein MSH3</fullName>
    </alternativeName>
    <alternativeName>
        <fullName evidence="12">MutS protein homolog 3</fullName>
    </alternativeName>
</protein>
<dbReference type="Gene3D" id="1.10.1420.10">
    <property type="match status" value="2"/>
</dbReference>
<keyword evidence="9" id="KW-0539">Nucleus</keyword>
<comment type="similarity">
    <text evidence="2">Belongs to the DNA mismatch repair MutS family. MSH3 subfamily.</text>
</comment>
<dbReference type="PANTHER" id="PTHR11361">
    <property type="entry name" value="DNA MISMATCH REPAIR PROTEIN MUTS FAMILY MEMBER"/>
    <property type="match status" value="1"/>
</dbReference>
<evidence type="ECO:0000256" key="14">
    <source>
        <dbReference type="SAM" id="MobiDB-lite"/>
    </source>
</evidence>
<feature type="compositionally biased region" description="Acidic residues" evidence="14">
    <location>
        <begin position="183"/>
        <end position="195"/>
    </location>
</feature>
<dbReference type="GO" id="GO:0006312">
    <property type="term" value="P:mitotic recombination"/>
    <property type="evidence" value="ECO:0007669"/>
    <property type="project" value="TreeGrafter"/>
</dbReference>
<dbReference type="SUPFAM" id="SSF52540">
    <property type="entry name" value="P-loop containing nucleoside triphosphate hydrolases"/>
    <property type="match status" value="1"/>
</dbReference>
<dbReference type="InterPro" id="IPR007695">
    <property type="entry name" value="DNA_mismatch_repair_MutS-lik_N"/>
</dbReference>
<accession>A0A2B7ZCA9</accession>
<comment type="caution">
    <text evidence="16">The sequence shown here is derived from an EMBL/GenBank/DDBJ whole genome shotgun (WGS) entry which is preliminary data.</text>
</comment>
<keyword evidence="6" id="KW-0067">ATP-binding</keyword>
<evidence type="ECO:0000256" key="13">
    <source>
        <dbReference type="ARBA" id="ARBA00073774"/>
    </source>
</evidence>
<dbReference type="Gene3D" id="3.40.50.300">
    <property type="entry name" value="P-loop containing nucleotide triphosphate hydrolases"/>
    <property type="match status" value="1"/>
</dbReference>
<dbReference type="InterPro" id="IPR000432">
    <property type="entry name" value="DNA_mismatch_repair_MutS_C"/>
</dbReference>
<dbReference type="InterPro" id="IPR045076">
    <property type="entry name" value="MutS"/>
</dbReference>
<evidence type="ECO:0000256" key="5">
    <source>
        <dbReference type="ARBA" id="ARBA00022763"/>
    </source>
</evidence>
<feature type="compositionally biased region" description="Low complexity" evidence="14">
    <location>
        <begin position="1"/>
        <end position="19"/>
    </location>
</feature>
<evidence type="ECO:0000313" key="17">
    <source>
        <dbReference type="Proteomes" id="UP000226031"/>
    </source>
</evidence>
<proteinExistence type="inferred from homology"/>
<dbReference type="InterPro" id="IPR016151">
    <property type="entry name" value="DNA_mismatch_repair_MutS_N"/>
</dbReference>
<reference evidence="16 17" key="1">
    <citation type="submission" date="2017-10" db="EMBL/GenBank/DDBJ databases">
        <title>Comparative genomics in systemic dimorphic fungi from Ajellomycetaceae.</title>
        <authorList>
            <person name="Munoz J.F."/>
            <person name="Mcewen J.G."/>
            <person name="Clay O.K."/>
            <person name="Cuomo C.A."/>
        </authorList>
    </citation>
    <scope>NUCLEOTIDE SEQUENCE [LARGE SCALE GENOMIC DNA]</scope>
    <source>
        <strain evidence="16 17">UAMH4076</strain>
    </source>
</reference>
<dbReference type="FunFam" id="3.40.1170.10:FF:000006">
    <property type="entry name" value="DNA mismatch repair protein"/>
    <property type="match status" value="1"/>
</dbReference>
<dbReference type="Proteomes" id="UP000226031">
    <property type="component" value="Unassembled WGS sequence"/>
</dbReference>
<feature type="region of interest" description="Disordered" evidence="14">
    <location>
        <begin position="312"/>
        <end position="357"/>
    </location>
</feature>
<evidence type="ECO:0000256" key="4">
    <source>
        <dbReference type="ARBA" id="ARBA00022741"/>
    </source>
</evidence>
<dbReference type="VEuPathDB" id="FungiDB:EMCG_01204"/>
<keyword evidence="5" id="KW-0227">DNA damage</keyword>
<keyword evidence="7" id="KW-0238">DNA-binding</keyword>
<dbReference type="SUPFAM" id="SSF48334">
    <property type="entry name" value="DNA repair protein MutS, domain III"/>
    <property type="match status" value="1"/>
</dbReference>
<evidence type="ECO:0000256" key="8">
    <source>
        <dbReference type="ARBA" id="ARBA00023204"/>
    </source>
</evidence>
<sequence length="1272" mass="140717">MSSSQSSSQLKRKQQSISSFFAKKPAASNSSTANPRNDGRFPSRAGKKVGEAQVREASSGQLDEMVNGTVDDGVDIILPSRKRIRSDRDVSTVQRGQQDASDKEMMWDEEMEMLDAFDSDGAMKTVKKRNGRVAPSRKRIRSNRDVSTMQRGQRDARDKEMEMLDAFDSDGAMKPVKRRNGLEEEEEEEEEDDEIILPSRKHIRSNGDVSTVQRGQRGARDKEMEMLDDFDSDGVMKKVKKRNGASRTERFRFSSSSIPASSDQRGNRDGDVDSVTAAAGGNISEDDERERKRKQALHQRFVKRLGGPDCLPSLASRVGAGDDETVEGAESGAEAEEEVAPAPQKGRGGGKKSTAGKLTPMERQIIDIKKKHMDTVLVVEVGYKFRFFGEDARIAAKELSIVCIPGKFRFDEHPSEAHLTRFASASIPVHRLHVHVKRLVAAGYKVGVVRQLETAALKAAGDNRNAPFVRKLTNLYTKGTYIDDVEGLEGFNSSSSSTSTSTGYLLCMTESNAKGWGNDEKVHVGIVAVQPATGDVIYDDFEDGFMRSEIETRLLHIAPCEFLIVGELSKATEKLVQHLSGSKTNVFGDRVRVERGSKPKTAAAESHSHVSSFYAGRMKAKGTVGDVTASNLLEKVLRLSEDVTICLSSMIKHMSEYGLEHIFDLTKYFQPFSARSYMLLNGNTLTNLEIYQNQTDHTSKGSLFWTLDRTKTRFGQRLLRKWVGRPLLNKNELEERVAAVEELQDPGKTVQVEQLKGLLSKIKADLEKSLIRIYYGRCTRPELLTVLQTLQLIADEYVHLKSSADLGFSSPTITTAIAALPAIREDVVAYLNKINAQAAKKDDKYSFFREAEETEEITESNLGIADVQHRLKEHCAVAAEILGKKKVQYTTVAGIEYLIEVENSPYNLKKVPASWRKISGTKKVSRFHTPEVVQYIRERDQYKEALAAACDKAFHALLADISTKYQSFRDCIQALATLDCLLSLANIAGQPGYVKPTYTDETRISVQRGRHPMVEQLLLDSYVPNDIELHTNETRALLVTGPNMGGKSSYVRQVALISIMGQIGSYVPADSATLGMLDAVYTRMGAFDNMLAGESTFMVELSETADILKQATPRSLVILDELGRGTSTHDGVAIAQAVLDYMVRNLRSLTLFITHYQNLSSLARGFPKGELRNVHMKFTESGIDGRDITFLYEVGEGVAHRSYGLNVARLAKVPASVLEVAGAKSAELEEKIRKRKMLGLAKVVKGVIDTDSGTGEVDPALLEGVLIGLEQL</sequence>
<feature type="compositionally biased region" description="Low complexity" evidence="14">
    <location>
        <begin position="253"/>
        <end position="262"/>
    </location>
</feature>
<evidence type="ECO:0000313" key="16">
    <source>
        <dbReference type="EMBL" id="PGH30823.1"/>
    </source>
</evidence>
<dbReference type="GO" id="GO:0030983">
    <property type="term" value="F:mismatched DNA binding"/>
    <property type="evidence" value="ECO:0007669"/>
    <property type="project" value="UniProtKB-UniRule"/>
</dbReference>
<evidence type="ECO:0000256" key="3">
    <source>
        <dbReference type="ARBA" id="ARBA00022151"/>
    </source>
</evidence>
<dbReference type="EMBL" id="PDND01000154">
    <property type="protein sequence ID" value="PGH30823.1"/>
    <property type="molecule type" value="Genomic_DNA"/>
</dbReference>
<dbReference type="FunFam" id="3.40.50.300:FF:001909">
    <property type="entry name" value="DNA mismatch repair protein msh3"/>
    <property type="match status" value="1"/>
</dbReference>
<dbReference type="Gene3D" id="3.30.420.110">
    <property type="entry name" value="MutS, connector domain"/>
    <property type="match status" value="1"/>
</dbReference>
<comment type="subunit">
    <text evidence="11">Heterodimer consisting of MSH2-MSH3 (MutS beta). Forms a ternary complex with MutL alpha (MLH1-PMS1).</text>
</comment>
<name>A0A2B7ZCA9_9EURO</name>
<feature type="compositionally biased region" description="Basic residues" evidence="14">
    <location>
        <begin position="125"/>
        <end position="141"/>
    </location>
</feature>
<dbReference type="GO" id="GO:0140664">
    <property type="term" value="F:ATP-dependent DNA damage sensor activity"/>
    <property type="evidence" value="ECO:0007669"/>
    <property type="project" value="InterPro"/>
</dbReference>
<dbReference type="Pfam" id="PF05192">
    <property type="entry name" value="MutS_III"/>
    <property type="match status" value="1"/>
</dbReference>
<feature type="compositionally biased region" description="Basic and acidic residues" evidence="14">
    <location>
        <begin position="152"/>
        <end position="162"/>
    </location>
</feature>
<evidence type="ECO:0000256" key="2">
    <source>
        <dbReference type="ARBA" id="ARBA00007094"/>
    </source>
</evidence>
<dbReference type="SUPFAM" id="SSF55271">
    <property type="entry name" value="DNA repair protein MutS, domain I"/>
    <property type="match status" value="1"/>
</dbReference>
<evidence type="ECO:0000256" key="9">
    <source>
        <dbReference type="ARBA" id="ARBA00023242"/>
    </source>
</evidence>
<dbReference type="InterPro" id="IPR036187">
    <property type="entry name" value="DNA_mismatch_repair_MutS_sf"/>
</dbReference>
<dbReference type="Pfam" id="PF01624">
    <property type="entry name" value="MutS_I"/>
    <property type="match status" value="1"/>
</dbReference>
<dbReference type="InterPro" id="IPR007696">
    <property type="entry name" value="DNA_mismatch_repair_MutS_core"/>
</dbReference>
<dbReference type="SMART" id="SM00534">
    <property type="entry name" value="MUTSac"/>
    <property type="match status" value="1"/>
</dbReference>
<evidence type="ECO:0000256" key="6">
    <source>
        <dbReference type="ARBA" id="ARBA00022840"/>
    </source>
</evidence>
<feature type="region of interest" description="Disordered" evidence="14">
    <location>
        <begin position="1"/>
        <end position="105"/>
    </location>
</feature>
<dbReference type="NCBIfam" id="NF003810">
    <property type="entry name" value="PRK05399.1"/>
    <property type="match status" value="1"/>
</dbReference>
<dbReference type="PROSITE" id="PS00486">
    <property type="entry name" value="DNA_MISMATCH_REPAIR_2"/>
    <property type="match status" value="1"/>
</dbReference>
<dbReference type="STRING" id="73230.A0A2B7ZCA9"/>
<dbReference type="InterPro" id="IPR027417">
    <property type="entry name" value="P-loop_NTPase"/>
</dbReference>
<dbReference type="InterPro" id="IPR007860">
    <property type="entry name" value="DNA_mmatch_repair_MutS_con_dom"/>
</dbReference>
<comment type="subcellular location">
    <subcellularLocation>
        <location evidence="1">Nucleus</location>
    </subcellularLocation>
</comment>
<dbReference type="FunFam" id="3.30.420.110:FF:000008">
    <property type="entry name" value="DNA mismatch repair protein"/>
    <property type="match status" value="1"/>
</dbReference>
<dbReference type="GO" id="GO:0005634">
    <property type="term" value="C:nucleus"/>
    <property type="evidence" value="ECO:0007669"/>
    <property type="project" value="UniProtKB-SubCell"/>
</dbReference>
<comment type="function">
    <text evidence="10">Component of the post-replicative DNA mismatch repair system (MMR). Heterodimerizes with MSH2 to form MutS beta, which binds to DNA mismatches thereby initiating DNA repair. MSH3 provides substrate-binding and substrate specificity to the complex. When bound, the MutS beta heterodimer bends the DNA helix and shields approximately 20 base pairs. Acts mainly to repair insertion-deletion loops (IDLs) from 2 to 13 nucleotides in size, but can also repair base-base and single insertion-deletion mismatches that occur during replication. After mismatch binding, forms a ternary complex with the MutL alpha heterodimer, which is thought to be responsible for directing the downstream MMR events, including strand discrimination, excision, and resynthesis. ATP binding and hydrolysis play a pivotal role in mismatch repair functions.</text>
</comment>
<dbReference type="Gene3D" id="3.40.1170.10">
    <property type="entry name" value="DNA repair protein MutS, domain I"/>
    <property type="match status" value="1"/>
</dbReference>
<dbReference type="Pfam" id="PF00488">
    <property type="entry name" value="MutS_V"/>
    <property type="match status" value="1"/>
</dbReference>
<feature type="region of interest" description="Disordered" evidence="14">
    <location>
        <begin position="118"/>
        <end position="295"/>
    </location>
</feature>
<keyword evidence="17" id="KW-1185">Reference proteome</keyword>
<dbReference type="Pfam" id="PF05188">
    <property type="entry name" value="MutS_II"/>
    <property type="match status" value="1"/>
</dbReference>
<gene>
    <name evidence="16" type="ORF">GX50_06409</name>
</gene>
<evidence type="ECO:0000259" key="15">
    <source>
        <dbReference type="PROSITE" id="PS00486"/>
    </source>
</evidence>
<evidence type="ECO:0000256" key="1">
    <source>
        <dbReference type="ARBA" id="ARBA00004123"/>
    </source>
</evidence>
<feature type="compositionally biased region" description="Acidic residues" evidence="14">
    <location>
        <begin position="321"/>
        <end position="339"/>
    </location>
</feature>